<feature type="compositionally biased region" description="Pro residues" evidence="1">
    <location>
        <begin position="280"/>
        <end position="292"/>
    </location>
</feature>
<keyword evidence="4" id="KW-1185">Reference proteome</keyword>
<proteinExistence type="predicted"/>
<accession>A0A9X3E0K6</accession>
<evidence type="ECO:0000259" key="2">
    <source>
        <dbReference type="Pfam" id="PF06904"/>
    </source>
</evidence>
<dbReference type="InterPro" id="IPR009683">
    <property type="entry name" value="Extensin-like_C"/>
</dbReference>
<evidence type="ECO:0000256" key="1">
    <source>
        <dbReference type="SAM" id="MobiDB-lite"/>
    </source>
</evidence>
<sequence length="299" mass="32565">MLALVSLSGCALNFLSEQREGWRDATERACYAQKLVVPSYFQRPAREVDGKGACGIEQPLKVNAFQRGVVAVTGGDVLLGCMMTNAMERWVREAVQPAAQARFGMPVTEVLTMGTYACRPRNNRHGDKLSEHAFANAFDVAGFRLADGRTIRVRTDWRRGDPASQAFLREALISACGYFTTVLGPGSNRLHEDHIHIDLARHNASGTSRYCRPKLDRPGPTPLDPNAGIPMATLLQTPPPAAPANMEQRAFTYRFDDNLGAPDAEAPYPGDQILNGQTPSVPPSGPYTPPASIPLSYTQ</sequence>
<dbReference type="EMBL" id="JAPKNK010000003">
    <property type="protein sequence ID" value="MCX5569486.1"/>
    <property type="molecule type" value="Genomic_DNA"/>
</dbReference>
<name>A0A9X3E0K6_9HYPH</name>
<dbReference type="Proteomes" id="UP001144805">
    <property type="component" value="Unassembled WGS sequence"/>
</dbReference>
<dbReference type="Pfam" id="PF06904">
    <property type="entry name" value="Extensin-like_C"/>
    <property type="match status" value="1"/>
</dbReference>
<protein>
    <submittedName>
        <fullName evidence="3">Extensin family protein</fullName>
    </submittedName>
</protein>
<evidence type="ECO:0000313" key="4">
    <source>
        <dbReference type="Proteomes" id="UP001144805"/>
    </source>
</evidence>
<organism evidence="3 4">
    <name type="scientific">Kaistia nematophila</name>
    <dbReference type="NCBI Taxonomy" id="2994654"/>
    <lineage>
        <taxon>Bacteria</taxon>
        <taxon>Pseudomonadati</taxon>
        <taxon>Pseudomonadota</taxon>
        <taxon>Alphaproteobacteria</taxon>
        <taxon>Hyphomicrobiales</taxon>
        <taxon>Kaistiaceae</taxon>
        <taxon>Kaistia</taxon>
    </lineage>
</organism>
<reference evidence="3" key="1">
    <citation type="submission" date="2022-11" db="EMBL/GenBank/DDBJ databases">
        <title>Biodiversity and phylogenetic relationships of bacteria.</title>
        <authorList>
            <person name="Machado R.A.R."/>
            <person name="Bhat A."/>
            <person name="Loulou A."/>
            <person name="Kallel S."/>
        </authorList>
    </citation>
    <scope>NUCLEOTIDE SEQUENCE</scope>
    <source>
        <strain evidence="3">K-TC2</strain>
    </source>
</reference>
<feature type="domain" description="Extensin-like C-terminal" evidence="2">
    <location>
        <begin position="29"/>
        <end position="212"/>
    </location>
</feature>
<gene>
    <name evidence="3" type="ORF">OSH07_09815</name>
</gene>
<comment type="caution">
    <text evidence="3">The sequence shown here is derived from an EMBL/GenBank/DDBJ whole genome shotgun (WGS) entry which is preliminary data.</text>
</comment>
<dbReference type="AlphaFoldDB" id="A0A9X3E0K6"/>
<evidence type="ECO:0000313" key="3">
    <source>
        <dbReference type="EMBL" id="MCX5569486.1"/>
    </source>
</evidence>
<dbReference type="RefSeq" id="WP_266338452.1">
    <property type="nucleotide sequence ID" value="NZ_JAPKNK010000003.1"/>
</dbReference>
<feature type="region of interest" description="Disordered" evidence="1">
    <location>
        <begin position="258"/>
        <end position="299"/>
    </location>
</feature>